<organism evidence="2 3">
    <name type="scientific">Sutterella massiliensis</name>
    <dbReference type="NCBI Taxonomy" id="1816689"/>
    <lineage>
        <taxon>Bacteria</taxon>
        <taxon>Pseudomonadati</taxon>
        <taxon>Pseudomonadota</taxon>
        <taxon>Betaproteobacteria</taxon>
        <taxon>Burkholderiales</taxon>
        <taxon>Sutterellaceae</taxon>
        <taxon>Sutterella</taxon>
    </lineage>
</organism>
<evidence type="ECO:0000313" key="3">
    <source>
        <dbReference type="Proteomes" id="UP000715095"/>
    </source>
</evidence>
<dbReference type="RefSeq" id="WP_205103997.1">
    <property type="nucleotide sequence ID" value="NZ_JACJJC010000017.1"/>
</dbReference>
<keyword evidence="3" id="KW-1185">Reference proteome</keyword>
<gene>
    <name evidence="2" type="ORF">H6A60_09640</name>
</gene>
<evidence type="ECO:0000256" key="1">
    <source>
        <dbReference type="SAM" id="Phobius"/>
    </source>
</evidence>
<keyword evidence="1" id="KW-1133">Transmembrane helix</keyword>
<keyword evidence="1" id="KW-0472">Membrane</keyword>
<accession>A0ABS2DTR3</accession>
<dbReference type="Proteomes" id="UP000715095">
    <property type="component" value="Unassembled WGS sequence"/>
</dbReference>
<feature type="transmembrane region" description="Helical" evidence="1">
    <location>
        <begin position="23"/>
        <end position="42"/>
    </location>
</feature>
<feature type="transmembrane region" description="Helical" evidence="1">
    <location>
        <begin position="80"/>
        <end position="101"/>
    </location>
</feature>
<reference evidence="2 3" key="1">
    <citation type="journal article" date="2021" name="Sci. Rep.">
        <title>The distribution of antibiotic resistance genes in chicken gut microbiota commensals.</title>
        <authorList>
            <person name="Juricova H."/>
            <person name="Matiasovicova J."/>
            <person name="Kubasova T."/>
            <person name="Cejkova D."/>
            <person name="Rychlik I."/>
        </authorList>
    </citation>
    <scope>NUCLEOTIDE SEQUENCE [LARGE SCALE GENOMIC DNA]</scope>
    <source>
        <strain evidence="2 3">An829</strain>
    </source>
</reference>
<feature type="transmembrane region" description="Helical" evidence="1">
    <location>
        <begin position="54"/>
        <end position="74"/>
    </location>
</feature>
<proteinExistence type="predicted"/>
<keyword evidence="1" id="KW-0812">Transmembrane</keyword>
<protein>
    <submittedName>
        <fullName evidence="2">Uncharacterized protein</fullName>
    </submittedName>
</protein>
<name>A0ABS2DTR3_9BURK</name>
<sequence>MKTALLFIAPILAHILFGAHLMFHGFGYAVAVPLVLLLLLFVPRNWMRLLQMAILFLWSLEWVRAGVMLVMARLNEGRSPVVAGAIMAATALFTLLAAFVLRTAAMKRFYRVADPAR</sequence>
<dbReference type="EMBL" id="JACJJC010000017">
    <property type="protein sequence ID" value="MBM6704744.1"/>
    <property type="molecule type" value="Genomic_DNA"/>
</dbReference>
<comment type="caution">
    <text evidence="2">The sequence shown here is derived from an EMBL/GenBank/DDBJ whole genome shotgun (WGS) entry which is preliminary data.</text>
</comment>
<evidence type="ECO:0000313" key="2">
    <source>
        <dbReference type="EMBL" id="MBM6704744.1"/>
    </source>
</evidence>